<comment type="caution">
    <text evidence="2">The sequence shown here is derived from an EMBL/GenBank/DDBJ whole genome shotgun (WGS) entry which is preliminary data.</text>
</comment>
<accession>A0A7W8ZIG2</accession>
<dbReference type="Proteomes" id="UP000537204">
    <property type="component" value="Unassembled WGS sequence"/>
</dbReference>
<evidence type="ECO:0000259" key="1">
    <source>
        <dbReference type="Pfam" id="PF17761"/>
    </source>
</evidence>
<organism evidence="2 3">
    <name type="scientific">Pedobacter cryoconitis</name>
    <dbReference type="NCBI Taxonomy" id="188932"/>
    <lineage>
        <taxon>Bacteria</taxon>
        <taxon>Pseudomonadati</taxon>
        <taxon>Bacteroidota</taxon>
        <taxon>Sphingobacteriia</taxon>
        <taxon>Sphingobacteriales</taxon>
        <taxon>Sphingobacteriaceae</taxon>
        <taxon>Pedobacter</taxon>
    </lineage>
</organism>
<dbReference type="EMBL" id="JACHCE010000001">
    <property type="protein sequence ID" value="MBB5634363.1"/>
    <property type="molecule type" value="Genomic_DNA"/>
</dbReference>
<dbReference type="InterPro" id="IPR041527">
    <property type="entry name" value="YhcG_N"/>
</dbReference>
<dbReference type="RefSeq" id="WP_411267905.1">
    <property type="nucleotide sequence ID" value="NZ_JACHCD010000002.1"/>
</dbReference>
<reference evidence="2 3" key="1">
    <citation type="submission" date="2020-08" db="EMBL/GenBank/DDBJ databases">
        <title>Genomic Encyclopedia of Type Strains, Phase IV (KMG-V): Genome sequencing to study the core and pangenomes of soil and plant-associated prokaryotes.</title>
        <authorList>
            <person name="Whitman W."/>
        </authorList>
    </citation>
    <scope>NUCLEOTIDE SEQUENCE [LARGE SCALE GENOMIC DNA]</scope>
    <source>
        <strain evidence="2 3">S3M1</strain>
    </source>
</reference>
<sequence>MYWQIGYLIVEDEQHGDAKAIYGKGVLRNLAEQLTLEFGKGFDESNLRNIRQFLYRFSNSWRTASRIELDSL</sequence>
<evidence type="ECO:0000313" key="3">
    <source>
        <dbReference type="Proteomes" id="UP000537204"/>
    </source>
</evidence>
<dbReference type="PANTHER" id="PTHR30547">
    <property type="entry name" value="UNCHARACTERIZED PROTEIN YHCG-RELATED"/>
    <property type="match status" value="1"/>
</dbReference>
<dbReference type="InterPro" id="IPR053148">
    <property type="entry name" value="PD-DEXK-like_domain"/>
</dbReference>
<dbReference type="AlphaFoldDB" id="A0A7W8ZIG2"/>
<feature type="domain" description="YhcG N-terminal" evidence="1">
    <location>
        <begin position="1"/>
        <end position="60"/>
    </location>
</feature>
<protein>
    <recommendedName>
        <fullName evidence="1">YhcG N-terminal domain-containing protein</fullName>
    </recommendedName>
</protein>
<proteinExistence type="predicted"/>
<evidence type="ECO:0000313" key="2">
    <source>
        <dbReference type="EMBL" id="MBB5634363.1"/>
    </source>
</evidence>
<name>A0A7W8ZIG2_9SPHI</name>
<gene>
    <name evidence="2" type="ORF">HDE68_000248</name>
</gene>
<dbReference type="Pfam" id="PF17761">
    <property type="entry name" value="DUF1016_N"/>
    <property type="match status" value="1"/>
</dbReference>
<dbReference type="PANTHER" id="PTHR30547:SF5">
    <property type="entry name" value="NUCLEASE YHCG-RELATED"/>
    <property type="match status" value="1"/>
</dbReference>